<evidence type="ECO:0000256" key="2">
    <source>
        <dbReference type="ARBA" id="ARBA00022692"/>
    </source>
</evidence>
<feature type="repeat" description="ANK" evidence="7">
    <location>
        <begin position="109"/>
        <end position="141"/>
    </location>
</feature>
<keyword evidence="5 7" id="KW-0040">ANK repeat</keyword>
<dbReference type="SMART" id="SM00248">
    <property type="entry name" value="ANK"/>
    <property type="match status" value="5"/>
</dbReference>
<dbReference type="Proteomes" id="UP000604046">
    <property type="component" value="Unassembled WGS sequence"/>
</dbReference>
<evidence type="ECO:0000256" key="3">
    <source>
        <dbReference type="ARBA" id="ARBA00022737"/>
    </source>
</evidence>
<dbReference type="Gene3D" id="1.25.40.20">
    <property type="entry name" value="Ankyrin repeat-containing domain"/>
    <property type="match status" value="2"/>
</dbReference>
<comment type="caution">
    <text evidence="11">The sequence shown here is derived from an EMBL/GenBank/DDBJ whole genome shotgun (WGS) entry which is preliminary data.</text>
</comment>
<dbReference type="InterPro" id="IPR000425">
    <property type="entry name" value="MIP"/>
</dbReference>
<feature type="repeat" description="ANK" evidence="7">
    <location>
        <begin position="181"/>
        <end position="213"/>
    </location>
</feature>
<proteinExistence type="inferred from homology"/>
<protein>
    <submittedName>
        <fullName evidence="11">Ankrd17 protein</fullName>
    </submittedName>
</protein>
<dbReference type="Pfam" id="PF00230">
    <property type="entry name" value="MIP"/>
    <property type="match status" value="1"/>
</dbReference>
<dbReference type="SUPFAM" id="SSF54236">
    <property type="entry name" value="Ubiquitin-like"/>
    <property type="match status" value="1"/>
</dbReference>
<keyword evidence="12" id="KW-1185">Reference proteome</keyword>
<feature type="domain" description="Ubiquitin-like" evidence="10">
    <location>
        <begin position="1"/>
        <end position="56"/>
    </location>
</feature>
<dbReference type="Pfam" id="PF12796">
    <property type="entry name" value="Ank_2"/>
    <property type="match status" value="2"/>
</dbReference>
<keyword evidence="6 9" id="KW-0472">Membrane</keyword>
<keyword evidence="8" id="KW-0813">Transport</keyword>
<dbReference type="InterPro" id="IPR023271">
    <property type="entry name" value="Aquaporin-like"/>
</dbReference>
<evidence type="ECO:0000256" key="7">
    <source>
        <dbReference type="PROSITE-ProRule" id="PRU00023"/>
    </source>
</evidence>
<dbReference type="EMBL" id="CAJNDS010000224">
    <property type="protein sequence ID" value="CAE7030187.1"/>
    <property type="molecule type" value="Genomic_DNA"/>
</dbReference>
<evidence type="ECO:0000256" key="5">
    <source>
        <dbReference type="ARBA" id="ARBA00023043"/>
    </source>
</evidence>
<dbReference type="GO" id="GO:0015267">
    <property type="term" value="F:channel activity"/>
    <property type="evidence" value="ECO:0007669"/>
    <property type="project" value="InterPro"/>
</dbReference>
<dbReference type="OrthoDB" id="436888at2759"/>
<gene>
    <name evidence="11" type="primary">Ankrd17</name>
    <name evidence="11" type="ORF">SNAT2548_LOCUS3680</name>
</gene>
<evidence type="ECO:0000256" key="1">
    <source>
        <dbReference type="ARBA" id="ARBA00004141"/>
    </source>
</evidence>
<comment type="similarity">
    <text evidence="8">Belongs to the MIP/aquaporin (TC 1.A.8) family.</text>
</comment>
<dbReference type="SUPFAM" id="SSF48403">
    <property type="entry name" value="Ankyrin repeat"/>
    <property type="match status" value="1"/>
</dbReference>
<dbReference type="InterPro" id="IPR029071">
    <property type="entry name" value="Ubiquitin-like_domsf"/>
</dbReference>
<evidence type="ECO:0000256" key="4">
    <source>
        <dbReference type="ARBA" id="ARBA00022989"/>
    </source>
</evidence>
<dbReference type="Gene3D" id="1.20.1080.10">
    <property type="entry name" value="Glycerol uptake facilitator protein"/>
    <property type="match status" value="1"/>
</dbReference>
<reference evidence="11" key="1">
    <citation type="submission" date="2021-02" db="EMBL/GenBank/DDBJ databases">
        <authorList>
            <person name="Dougan E. K."/>
            <person name="Rhodes N."/>
            <person name="Thang M."/>
            <person name="Chan C."/>
        </authorList>
    </citation>
    <scope>NUCLEOTIDE SEQUENCE</scope>
</reference>
<evidence type="ECO:0000256" key="8">
    <source>
        <dbReference type="RuleBase" id="RU000477"/>
    </source>
</evidence>
<dbReference type="InterPro" id="IPR000626">
    <property type="entry name" value="Ubiquitin-like_dom"/>
</dbReference>
<dbReference type="PROSITE" id="PS50088">
    <property type="entry name" value="ANK_REPEAT"/>
    <property type="match status" value="4"/>
</dbReference>
<evidence type="ECO:0000313" key="11">
    <source>
        <dbReference type="EMBL" id="CAE7030187.1"/>
    </source>
</evidence>
<dbReference type="InterPro" id="IPR002110">
    <property type="entry name" value="Ankyrin_rpt"/>
</dbReference>
<keyword evidence="3" id="KW-0677">Repeat</keyword>
<comment type="subcellular location">
    <subcellularLocation>
        <location evidence="1">Membrane</location>
        <topology evidence="1">Multi-pass membrane protein</topology>
    </subcellularLocation>
</comment>
<dbReference type="GO" id="GO:0016020">
    <property type="term" value="C:membrane"/>
    <property type="evidence" value="ECO:0007669"/>
    <property type="project" value="UniProtKB-SubCell"/>
</dbReference>
<keyword evidence="2 8" id="KW-0812">Transmembrane</keyword>
<keyword evidence="4 9" id="KW-1133">Transmembrane helix</keyword>
<dbReference type="PROSITE" id="PS50297">
    <property type="entry name" value="ANK_REP_REGION"/>
    <property type="match status" value="4"/>
</dbReference>
<dbReference type="PRINTS" id="PR00783">
    <property type="entry name" value="MINTRINSICP"/>
</dbReference>
<dbReference type="InterPro" id="IPR051631">
    <property type="entry name" value="Ankyrin-KH/SAM_domain"/>
</dbReference>
<evidence type="ECO:0000256" key="9">
    <source>
        <dbReference type="SAM" id="Phobius"/>
    </source>
</evidence>
<name>A0A812ICW6_9DINO</name>
<dbReference type="PRINTS" id="PR01415">
    <property type="entry name" value="ANKYRIN"/>
</dbReference>
<evidence type="ECO:0000313" key="12">
    <source>
        <dbReference type="Proteomes" id="UP000604046"/>
    </source>
</evidence>
<evidence type="ECO:0000259" key="10">
    <source>
        <dbReference type="PROSITE" id="PS50053"/>
    </source>
</evidence>
<dbReference type="PANTHER" id="PTHR23206">
    <property type="entry name" value="MASK PROTEIN"/>
    <property type="match status" value="1"/>
</dbReference>
<feature type="transmembrane region" description="Helical" evidence="9">
    <location>
        <begin position="445"/>
        <end position="465"/>
    </location>
</feature>
<sequence>MLHVWQASGRELAAVGLDELYDVRALKIRLQRLCGIPRFRQMLLCDGKSLEDDLRLDAPGDLQLVLLSFPSEVVFASAQELIAAAESNLVSTVEVVLRRPQDPNWMNHTGQTALVVASDLGHTDVAGLLLEAGADPDLRGSAEGDGEQLTPLCAASTEGHMGIVRLLLDAGADHRALSGSRKRAALYEACWHGHMEIVRLLLGAGADVNQEDACCHTALRAAAIRGHARVVRLLLDARASADSGGFGDSPLEHAANEGHMEVVRLLLQAHEDKLGTRHLDVVRSLLKSARRHHPDIARLLVGALDSVSLAPQVGIGLPALAHTKNHTRLQVMGAVILAIMIPCDKDLTTTLASNMAAPGFSNSQVVFGEAMGTFMLCFTVWETAVNPIASCGKNACIAIGAAVCISVCLLLPVDGCSINPTRSLGPAVVSAFRGCENYTSGAMDALWMMFLGPLLGGAAAAFVRYPLSPTQKIFRCGHVDGAATAS</sequence>
<dbReference type="PROSITE" id="PS50053">
    <property type="entry name" value="UBIQUITIN_2"/>
    <property type="match status" value="1"/>
</dbReference>
<dbReference type="InterPro" id="IPR036770">
    <property type="entry name" value="Ankyrin_rpt-contain_sf"/>
</dbReference>
<organism evidence="11 12">
    <name type="scientific">Symbiodinium natans</name>
    <dbReference type="NCBI Taxonomy" id="878477"/>
    <lineage>
        <taxon>Eukaryota</taxon>
        <taxon>Sar</taxon>
        <taxon>Alveolata</taxon>
        <taxon>Dinophyceae</taxon>
        <taxon>Suessiales</taxon>
        <taxon>Symbiodiniaceae</taxon>
        <taxon>Symbiodinium</taxon>
    </lineage>
</organism>
<dbReference type="PANTHER" id="PTHR23206:SF8">
    <property type="entry name" value="ANKYRIN REPEAT AND KH DOMAIN-CONTAINING 1"/>
    <property type="match status" value="1"/>
</dbReference>
<dbReference type="SUPFAM" id="SSF81338">
    <property type="entry name" value="Aquaporin-like"/>
    <property type="match status" value="1"/>
</dbReference>
<feature type="repeat" description="ANK" evidence="7">
    <location>
        <begin position="147"/>
        <end position="179"/>
    </location>
</feature>
<accession>A0A812ICW6</accession>
<feature type="repeat" description="ANK" evidence="7">
    <location>
        <begin position="246"/>
        <end position="272"/>
    </location>
</feature>
<evidence type="ECO:0000256" key="6">
    <source>
        <dbReference type="ARBA" id="ARBA00023136"/>
    </source>
</evidence>
<dbReference type="AlphaFoldDB" id="A0A812ICW6"/>
<dbReference type="CDD" id="cd17039">
    <property type="entry name" value="Ubl_ubiquitin_like"/>
    <property type="match status" value="1"/>
</dbReference>